<evidence type="ECO:0000313" key="4">
    <source>
        <dbReference type="Proteomes" id="UP001172681"/>
    </source>
</evidence>
<accession>A0AA38Y022</accession>
<dbReference type="Proteomes" id="UP001172681">
    <property type="component" value="Unassembled WGS sequence"/>
</dbReference>
<comment type="similarity">
    <text evidence="1">Belongs to the short-chain dehydrogenases/reductases (SDR) family.</text>
</comment>
<dbReference type="PANTHER" id="PTHR43180">
    <property type="entry name" value="3-OXOACYL-(ACYL-CARRIER-PROTEIN) REDUCTASE (AFU_ORTHOLOGUE AFUA_6G11210)"/>
    <property type="match status" value="1"/>
</dbReference>
<evidence type="ECO:0000256" key="2">
    <source>
        <dbReference type="ARBA" id="ARBA00023002"/>
    </source>
</evidence>
<evidence type="ECO:0000313" key="3">
    <source>
        <dbReference type="EMBL" id="KAJ9629218.1"/>
    </source>
</evidence>
<sequence>MRYFKIEASEVNSLEDKVFLITGASSGIGLATAELFLRKGANAVVIADTECPPEDLDSRVLYIRADVTVCDDLRLLFAATIEKYGRIDVVFANAGIVDRSDYVSLREEDGKVLEPDRRSLDVNLSGCLNSVALQPPGGSIVMTSSGAGYFGVSSAAYRFLRAMKLQLHPHIPMRINVVAPGYTESNKTKGMVSEFRGVGLPIQPPSAVGLAVAKLVVDASYHGHTLFVADDQYVEMEGHLGDDTARYFGSMNGDEKQFRELLAIMKAQMEKTRRAPA</sequence>
<protein>
    <submittedName>
        <fullName evidence="3">Uncharacterized protein</fullName>
    </submittedName>
</protein>
<reference evidence="3" key="1">
    <citation type="submission" date="2022-10" db="EMBL/GenBank/DDBJ databases">
        <title>Culturing micro-colonial fungi from biological soil crusts in the Mojave desert and describing Neophaeococcomyces mojavensis, and introducing the new genera and species Taxawa tesnikishii.</title>
        <authorList>
            <person name="Kurbessoian T."/>
            <person name="Stajich J.E."/>
        </authorList>
    </citation>
    <scope>NUCLEOTIDE SEQUENCE</scope>
    <source>
        <strain evidence="3">TK_35</strain>
    </source>
</reference>
<keyword evidence="2" id="KW-0560">Oxidoreductase</keyword>
<proteinExistence type="inferred from homology"/>
<dbReference type="SUPFAM" id="SSF51735">
    <property type="entry name" value="NAD(P)-binding Rossmann-fold domains"/>
    <property type="match status" value="1"/>
</dbReference>
<organism evidence="3 4">
    <name type="scientific">Knufia peltigerae</name>
    <dbReference type="NCBI Taxonomy" id="1002370"/>
    <lineage>
        <taxon>Eukaryota</taxon>
        <taxon>Fungi</taxon>
        <taxon>Dikarya</taxon>
        <taxon>Ascomycota</taxon>
        <taxon>Pezizomycotina</taxon>
        <taxon>Eurotiomycetes</taxon>
        <taxon>Chaetothyriomycetidae</taxon>
        <taxon>Chaetothyriales</taxon>
        <taxon>Trichomeriaceae</taxon>
        <taxon>Knufia</taxon>
    </lineage>
</organism>
<dbReference type="InterPro" id="IPR002347">
    <property type="entry name" value="SDR_fam"/>
</dbReference>
<evidence type="ECO:0000256" key="1">
    <source>
        <dbReference type="ARBA" id="ARBA00006484"/>
    </source>
</evidence>
<dbReference type="PANTHER" id="PTHR43180:SF33">
    <property type="entry name" value="15-HYDROXYPROSTAGLANDIN DEHYDROGENASE [NAD(+)]-LIKE"/>
    <property type="match status" value="1"/>
</dbReference>
<dbReference type="PRINTS" id="PR00081">
    <property type="entry name" value="GDHRDH"/>
</dbReference>
<name>A0AA38Y022_9EURO</name>
<dbReference type="InterPro" id="IPR036291">
    <property type="entry name" value="NAD(P)-bd_dom_sf"/>
</dbReference>
<keyword evidence="4" id="KW-1185">Reference proteome</keyword>
<dbReference type="EMBL" id="JAPDRN010000067">
    <property type="protein sequence ID" value="KAJ9629218.1"/>
    <property type="molecule type" value="Genomic_DNA"/>
</dbReference>
<gene>
    <name evidence="3" type="ORF">H2204_008858</name>
</gene>
<dbReference type="GO" id="GO:0016491">
    <property type="term" value="F:oxidoreductase activity"/>
    <property type="evidence" value="ECO:0007669"/>
    <property type="project" value="UniProtKB-KW"/>
</dbReference>
<comment type="caution">
    <text evidence="3">The sequence shown here is derived from an EMBL/GenBank/DDBJ whole genome shotgun (WGS) entry which is preliminary data.</text>
</comment>
<dbReference type="AlphaFoldDB" id="A0AA38Y022"/>
<dbReference type="Pfam" id="PF00106">
    <property type="entry name" value="adh_short"/>
    <property type="match status" value="1"/>
</dbReference>
<dbReference type="Gene3D" id="3.40.50.720">
    <property type="entry name" value="NAD(P)-binding Rossmann-like Domain"/>
    <property type="match status" value="1"/>
</dbReference>